<evidence type="ECO:0000256" key="6">
    <source>
        <dbReference type="ARBA" id="ARBA00022989"/>
    </source>
</evidence>
<protein>
    <submittedName>
        <fullName evidence="11">Phospholipase A2 inhibitor-like</fullName>
    </submittedName>
</protein>
<evidence type="ECO:0000313" key="10">
    <source>
        <dbReference type="Proteomes" id="UP000694845"/>
    </source>
</evidence>
<feature type="signal peptide" evidence="9">
    <location>
        <begin position="1"/>
        <end position="23"/>
    </location>
</feature>
<dbReference type="Proteomes" id="UP000694845">
    <property type="component" value="Unplaced"/>
</dbReference>
<feature type="transmembrane region" description="Helical" evidence="8">
    <location>
        <begin position="436"/>
        <end position="459"/>
    </location>
</feature>
<dbReference type="GeneID" id="110975342"/>
<dbReference type="OrthoDB" id="2190652at2759"/>
<dbReference type="GO" id="GO:0019834">
    <property type="term" value="F:phospholipase A2 inhibitor activity"/>
    <property type="evidence" value="ECO:0007669"/>
    <property type="project" value="UniProtKB-KW"/>
</dbReference>
<gene>
    <name evidence="11" type="primary">LOC110975342</name>
</gene>
<evidence type="ECO:0000256" key="1">
    <source>
        <dbReference type="ARBA" id="ARBA00004479"/>
    </source>
</evidence>
<evidence type="ECO:0000256" key="7">
    <source>
        <dbReference type="ARBA" id="ARBA00023136"/>
    </source>
</evidence>
<dbReference type="Gene3D" id="3.80.10.10">
    <property type="entry name" value="Ribonuclease Inhibitor"/>
    <property type="match status" value="2"/>
</dbReference>
<dbReference type="Pfam" id="PF13855">
    <property type="entry name" value="LRR_8"/>
    <property type="match status" value="2"/>
</dbReference>
<dbReference type="PROSITE" id="PS51450">
    <property type="entry name" value="LRR"/>
    <property type="match status" value="2"/>
</dbReference>
<dbReference type="RefSeq" id="XP_022083451.1">
    <property type="nucleotide sequence ID" value="XM_022227759.1"/>
</dbReference>
<dbReference type="GO" id="GO:0051965">
    <property type="term" value="P:positive regulation of synapse assembly"/>
    <property type="evidence" value="ECO:0007669"/>
    <property type="project" value="TreeGrafter"/>
</dbReference>
<dbReference type="SMART" id="SM00369">
    <property type="entry name" value="LRR_TYP"/>
    <property type="match status" value="8"/>
</dbReference>
<keyword evidence="6 8" id="KW-1133">Transmembrane helix</keyword>
<dbReference type="PANTHER" id="PTHR45773:SF10">
    <property type="match status" value="1"/>
</dbReference>
<dbReference type="InterPro" id="IPR032675">
    <property type="entry name" value="LRR_dom_sf"/>
</dbReference>
<evidence type="ECO:0000256" key="5">
    <source>
        <dbReference type="ARBA" id="ARBA00022737"/>
    </source>
</evidence>
<dbReference type="AlphaFoldDB" id="A0A8B7XU57"/>
<evidence type="ECO:0000256" key="9">
    <source>
        <dbReference type="SAM" id="SignalP"/>
    </source>
</evidence>
<dbReference type="InterPro" id="IPR003591">
    <property type="entry name" value="Leu-rich_rpt_typical-subtyp"/>
</dbReference>
<evidence type="ECO:0000256" key="3">
    <source>
        <dbReference type="ARBA" id="ARBA00022692"/>
    </source>
</evidence>
<dbReference type="KEGG" id="aplc:110975342"/>
<evidence type="ECO:0000256" key="4">
    <source>
        <dbReference type="ARBA" id="ARBA00022729"/>
    </source>
</evidence>
<evidence type="ECO:0000256" key="8">
    <source>
        <dbReference type="SAM" id="Phobius"/>
    </source>
</evidence>
<organism evidence="10 11">
    <name type="scientific">Acanthaster planci</name>
    <name type="common">Crown-of-thorns starfish</name>
    <dbReference type="NCBI Taxonomy" id="133434"/>
    <lineage>
        <taxon>Eukaryota</taxon>
        <taxon>Metazoa</taxon>
        <taxon>Echinodermata</taxon>
        <taxon>Eleutherozoa</taxon>
        <taxon>Asterozoa</taxon>
        <taxon>Asteroidea</taxon>
        <taxon>Valvatacea</taxon>
        <taxon>Valvatida</taxon>
        <taxon>Acanthasteridae</taxon>
        <taxon>Acanthaster</taxon>
    </lineage>
</organism>
<reference evidence="11" key="1">
    <citation type="submission" date="2025-08" db="UniProtKB">
        <authorList>
            <consortium name="RefSeq"/>
        </authorList>
    </citation>
    <scope>IDENTIFICATION</scope>
</reference>
<keyword evidence="5" id="KW-0677">Repeat</keyword>
<name>A0A8B7XU57_ACAPL</name>
<dbReference type="SUPFAM" id="SSF52058">
    <property type="entry name" value="L domain-like"/>
    <property type="match status" value="1"/>
</dbReference>
<dbReference type="GO" id="GO:0016020">
    <property type="term" value="C:membrane"/>
    <property type="evidence" value="ECO:0007669"/>
    <property type="project" value="UniProtKB-SubCell"/>
</dbReference>
<feature type="chain" id="PRO_5034734194" evidence="9">
    <location>
        <begin position="24"/>
        <end position="591"/>
    </location>
</feature>
<evidence type="ECO:0000256" key="2">
    <source>
        <dbReference type="ARBA" id="ARBA00022614"/>
    </source>
</evidence>
<proteinExistence type="predicted"/>
<keyword evidence="3 8" id="KW-0812">Transmembrane</keyword>
<dbReference type="GO" id="GO:0007409">
    <property type="term" value="P:axonogenesis"/>
    <property type="evidence" value="ECO:0007669"/>
    <property type="project" value="TreeGrafter"/>
</dbReference>
<keyword evidence="11" id="KW-0593">Phospholipase A2 inhibitor</keyword>
<evidence type="ECO:0000313" key="11">
    <source>
        <dbReference type="RefSeq" id="XP_022083451.1"/>
    </source>
</evidence>
<dbReference type="PANTHER" id="PTHR45773">
    <property type="entry name" value="SLIT AND NTRK-LIKE PROTEIN 4-RELATED"/>
    <property type="match status" value="1"/>
</dbReference>
<keyword evidence="2" id="KW-0433">Leucine-rich repeat</keyword>
<sequence length="591" mass="65825">MASNVISSLLLICAIINTNVVHASQDASCYVTCEYTAWALDANCRNRGLTEVPLECSQSEMVDLRNNDLTYLGPGSFAGYRSLRYVDLEFNQISNIANGAFEECISLQNIYLQFNSLYEVTGRAFEGASDLKQLFLNQNSITYMHPDAFVGLDKLSGLYIGHNDISNLHALVFRNTPLLKYLHMGDNGLMAFPAGIFDVLTELTYMNIENNNLRSIDGSLFESLENLEELNLSGNLIVSITNFPLLAKFKIFDLFDNDLRDIDDLAAKINGLDQLYLAKNDNLNCTCSVDPIRVWVTNHLTDEGVDILKANVTCGWPQHLRGYALSHLTRSSLCPALVSFGFTGIQPFTQTTTVQSLGSSSSNLPLATEQNTQPSTQIASKQGFEGSDYDLPLVTEQNAQISSQTNSKDGFDGKDQNLPVLEQNVPGNSELDPVTLYSIVGAATLFSVVFVLIVLMKYLNWYTRTYHQRQQQAQTCKSLPRPITQRQQERSLPMVPMAPTRQIQEDEGAYETVIQRSHFASDSDFEVQDDVSTVDEAEAQIWFEQTYEVPTSDSDDSNEFGHPDPPYVAVPRDIPGQTPECTPHHYATTIL</sequence>
<keyword evidence="7 8" id="KW-0472">Membrane</keyword>
<accession>A0A8B7XU57</accession>
<dbReference type="OMA" id="CEHCCIN"/>
<comment type="subcellular location">
    <subcellularLocation>
        <location evidence="1">Membrane</location>
        <topology evidence="1">Single-pass type I membrane protein</topology>
    </subcellularLocation>
</comment>
<keyword evidence="4 9" id="KW-0732">Signal</keyword>
<dbReference type="InterPro" id="IPR001611">
    <property type="entry name" value="Leu-rich_rpt"/>
</dbReference>
<keyword evidence="10" id="KW-1185">Reference proteome</keyword>